<dbReference type="OrthoDB" id="5472127at2"/>
<gene>
    <name evidence="9" type="ORF">A8C75_14975</name>
</gene>
<evidence type="ECO:0000256" key="3">
    <source>
        <dbReference type="ARBA" id="ARBA00022448"/>
    </source>
</evidence>
<organism evidence="9 10">
    <name type="scientific">Marinobacterium aestuarii</name>
    <dbReference type="NCBI Taxonomy" id="1821621"/>
    <lineage>
        <taxon>Bacteria</taxon>
        <taxon>Pseudomonadati</taxon>
        <taxon>Pseudomonadota</taxon>
        <taxon>Gammaproteobacteria</taxon>
        <taxon>Oceanospirillales</taxon>
        <taxon>Oceanospirillaceae</taxon>
        <taxon>Marinobacterium</taxon>
    </lineage>
</organism>
<dbReference type="RefSeq" id="WP_067384064.1">
    <property type="nucleotide sequence ID" value="NZ_CP015839.1"/>
</dbReference>
<dbReference type="PANTHER" id="PTHR30269">
    <property type="entry name" value="TRANSMEMBRANE PROTEIN YFCA"/>
    <property type="match status" value="1"/>
</dbReference>
<feature type="transmembrane region" description="Helical" evidence="8">
    <location>
        <begin position="191"/>
        <end position="210"/>
    </location>
</feature>
<evidence type="ECO:0000256" key="5">
    <source>
        <dbReference type="ARBA" id="ARBA00022692"/>
    </source>
</evidence>
<evidence type="ECO:0000313" key="9">
    <source>
        <dbReference type="EMBL" id="ANG63650.1"/>
    </source>
</evidence>
<evidence type="ECO:0000256" key="7">
    <source>
        <dbReference type="ARBA" id="ARBA00023136"/>
    </source>
</evidence>
<feature type="transmembrane region" description="Helical" evidence="8">
    <location>
        <begin position="82"/>
        <end position="107"/>
    </location>
</feature>
<keyword evidence="3" id="KW-0813">Transport</keyword>
<keyword evidence="4 8" id="KW-1003">Cell membrane</keyword>
<keyword evidence="10" id="KW-1185">Reference proteome</keyword>
<sequence length="240" mass="25314">MIYSLWDLLALLIVTVGIALQGVVGIGFGLVAAPLLFLIDPLYIPVSLIILGALLSGYMVAKGRHHLSWRRLMPALIARVPGSWLGALLLASVSPAILSLILGSTLLLSVALSWRNTFNITMSTRSLSIAGFFSGLIGTATSVGGPPMALVYQESNVLTARSELAAFFLAGLPITLIMLAITGSLPMESLLLTLKMAPGLVAGVFVARRIDRYVDKQSAKPLLLSISLLGAVLVLIQGLL</sequence>
<name>A0A1A9F0X7_9GAMM</name>
<comment type="similarity">
    <text evidence="2 8">Belongs to the 4-toluene sulfonate uptake permease (TSUP) (TC 2.A.102) family.</text>
</comment>
<evidence type="ECO:0000256" key="1">
    <source>
        <dbReference type="ARBA" id="ARBA00004651"/>
    </source>
</evidence>
<evidence type="ECO:0000256" key="6">
    <source>
        <dbReference type="ARBA" id="ARBA00022989"/>
    </source>
</evidence>
<dbReference type="AlphaFoldDB" id="A0A1A9F0X7"/>
<dbReference type="InterPro" id="IPR002781">
    <property type="entry name" value="TM_pro_TauE-like"/>
</dbReference>
<keyword evidence="5 8" id="KW-0812">Transmembrane</keyword>
<feature type="transmembrane region" description="Helical" evidence="8">
    <location>
        <begin position="9"/>
        <end position="36"/>
    </location>
</feature>
<feature type="transmembrane region" description="Helical" evidence="8">
    <location>
        <begin position="42"/>
        <end position="61"/>
    </location>
</feature>
<protein>
    <recommendedName>
        <fullName evidence="8">Probable membrane transporter protein</fullName>
    </recommendedName>
</protein>
<feature type="transmembrane region" description="Helical" evidence="8">
    <location>
        <begin position="127"/>
        <end position="152"/>
    </location>
</feature>
<dbReference type="Pfam" id="PF01925">
    <property type="entry name" value="TauE"/>
    <property type="match status" value="1"/>
</dbReference>
<feature type="transmembrane region" description="Helical" evidence="8">
    <location>
        <begin position="164"/>
        <end position="185"/>
    </location>
</feature>
<evidence type="ECO:0000256" key="2">
    <source>
        <dbReference type="ARBA" id="ARBA00009142"/>
    </source>
</evidence>
<comment type="subcellular location">
    <subcellularLocation>
        <location evidence="1 8">Cell membrane</location>
        <topology evidence="1 8">Multi-pass membrane protein</topology>
    </subcellularLocation>
</comment>
<keyword evidence="6 8" id="KW-1133">Transmembrane helix</keyword>
<dbReference type="InterPro" id="IPR052017">
    <property type="entry name" value="TSUP"/>
</dbReference>
<reference evidence="10" key="1">
    <citation type="submission" date="2016-05" db="EMBL/GenBank/DDBJ databases">
        <authorList>
            <person name="Baek K."/>
            <person name="Yang S.-J."/>
        </authorList>
    </citation>
    <scope>NUCLEOTIDE SEQUENCE [LARGE SCALE GENOMIC DNA]</scope>
    <source>
        <strain evidence="10">ST58-10</strain>
    </source>
</reference>
<evidence type="ECO:0000256" key="4">
    <source>
        <dbReference type="ARBA" id="ARBA00022475"/>
    </source>
</evidence>
<feature type="transmembrane region" description="Helical" evidence="8">
    <location>
        <begin position="222"/>
        <end position="239"/>
    </location>
</feature>
<keyword evidence="7 8" id="KW-0472">Membrane</keyword>
<reference evidence="9 10" key="2">
    <citation type="journal article" date="2018" name="Int. J. Syst. Evol. Microbiol.">
        <title>Marinobacterium aestuarii sp. nov., a benzene-degrading marine bacterium isolated from estuary sediment.</title>
        <authorList>
            <person name="Bae S.S."/>
            <person name="Jung J."/>
            <person name="Chung D."/>
            <person name="Baek K."/>
        </authorList>
    </citation>
    <scope>NUCLEOTIDE SEQUENCE [LARGE SCALE GENOMIC DNA]</scope>
    <source>
        <strain evidence="9 10">ST58-10</strain>
    </source>
</reference>
<evidence type="ECO:0000313" key="10">
    <source>
        <dbReference type="Proteomes" id="UP000078070"/>
    </source>
</evidence>
<dbReference type="Proteomes" id="UP000078070">
    <property type="component" value="Chromosome"/>
</dbReference>
<dbReference type="KEGG" id="mars:A8C75_14975"/>
<dbReference type="PANTHER" id="PTHR30269:SF37">
    <property type="entry name" value="MEMBRANE TRANSPORTER PROTEIN"/>
    <property type="match status" value="1"/>
</dbReference>
<evidence type="ECO:0000256" key="8">
    <source>
        <dbReference type="RuleBase" id="RU363041"/>
    </source>
</evidence>
<accession>A0A1A9F0X7</accession>
<dbReference type="GO" id="GO:0005886">
    <property type="term" value="C:plasma membrane"/>
    <property type="evidence" value="ECO:0007669"/>
    <property type="project" value="UniProtKB-SubCell"/>
</dbReference>
<dbReference type="STRING" id="1821621.A8C75_14975"/>
<dbReference type="EMBL" id="CP015839">
    <property type="protein sequence ID" value="ANG63650.1"/>
    <property type="molecule type" value="Genomic_DNA"/>
</dbReference>
<proteinExistence type="inferred from homology"/>